<evidence type="ECO:0000313" key="3">
    <source>
        <dbReference type="Proteomes" id="UP000007266"/>
    </source>
</evidence>
<reference evidence="2 3" key="2">
    <citation type="journal article" date="2010" name="Nucleic Acids Res.">
        <title>BeetleBase in 2010: revisions to provide comprehensive genomic information for Tribolium castaneum.</title>
        <authorList>
            <person name="Kim H.S."/>
            <person name="Murphy T."/>
            <person name="Xia J."/>
            <person name="Caragea D."/>
            <person name="Park Y."/>
            <person name="Beeman R.W."/>
            <person name="Lorenzen M.D."/>
            <person name="Butcher S."/>
            <person name="Manak J.R."/>
            <person name="Brown S.J."/>
        </authorList>
    </citation>
    <scope>GENOME REANNOTATION</scope>
    <source>
        <strain evidence="2 3">Georgia GA2</strain>
    </source>
</reference>
<dbReference type="Proteomes" id="UP000007266">
    <property type="component" value="Linkage group 7"/>
</dbReference>
<gene>
    <name evidence="2" type="primary">AUGUSTUS-3.0.2_31197</name>
    <name evidence="2" type="ORF">TcasGA2_TC031197</name>
</gene>
<protein>
    <submittedName>
        <fullName evidence="2">Uncharacterized protein</fullName>
    </submittedName>
</protein>
<evidence type="ECO:0000313" key="2">
    <source>
        <dbReference type="EMBL" id="KYB26763.1"/>
    </source>
</evidence>
<name>A0A139WFM1_TRICA</name>
<proteinExistence type="predicted"/>
<accession>A0A139WFM1</accession>
<sequence length="190" mass="20617">MTTIHVLAFTTHRKKEALRSASSNSAAQPFPASGTQLFAQREHATHRHTITATTEPEQLVRERALLGMCRDALSEVVFDEATCEWGIAPDCLTVRVPAGLVAKAGHVPPNGGTTSEEKASIPSDSLAESEPAPKDMTAVNAVSFLINIPARVLPCGNKKFDSVTLAHVCIHEERDLNNFNYTEEKRAICL</sequence>
<feature type="region of interest" description="Disordered" evidence="1">
    <location>
        <begin position="105"/>
        <end position="132"/>
    </location>
</feature>
<dbReference type="AlphaFoldDB" id="A0A139WFM1"/>
<reference evidence="2 3" key="1">
    <citation type="journal article" date="2008" name="Nature">
        <title>The genome of the model beetle and pest Tribolium castaneum.</title>
        <authorList>
            <consortium name="Tribolium Genome Sequencing Consortium"/>
            <person name="Richards S."/>
            <person name="Gibbs R.A."/>
            <person name="Weinstock G.M."/>
            <person name="Brown S.J."/>
            <person name="Denell R."/>
            <person name="Beeman R.W."/>
            <person name="Gibbs R."/>
            <person name="Beeman R.W."/>
            <person name="Brown S.J."/>
            <person name="Bucher G."/>
            <person name="Friedrich M."/>
            <person name="Grimmelikhuijzen C.J."/>
            <person name="Klingler M."/>
            <person name="Lorenzen M."/>
            <person name="Richards S."/>
            <person name="Roth S."/>
            <person name="Schroder R."/>
            <person name="Tautz D."/>
            <person name="Zdobnov E.M."/>
            <person name="Muzny D."/>
            <person name="Gibbs R.A."/>
            <person name="Weinstock G.M."/>
            <person name="Attaway T."/>
            <person name="Bell S."/>
            <person name="Buhay C.J."/>
            <person name="Chandrabose M.N."/>
            <person name="Chavez D."/>
            <person name="Clerk-Blankenburg K.P."/>
            <person name="Cree A."/>
            <person name="Dao M."/>
            <person name="Davis C."/>
            <person name="Chacko J."/>
            <person name="Dinh H."/>
            <person name="Dugan-Rocha S."/>
            <person name="Fowler G."/>
            <person name="Garner T.T."/>
            <person name="Garnes J."/>
            <person name="Gnirke A."/>
            <person name="Hawes A."/>
            <person name="Hernandez J."/>
            <person name="Hines S."/>
            <person name="Holder M."/>
            <person name="Hume J."/>
            <person name="Jhangiani S.N."/>
            <person name="Joshi V."/>
            <person name="Khan Z.M."/>
            <person name="Jackson L."/>
            <person name="Kovar C."/>
            <person name="Kowis A."/>
            <person name="Lee S."/>
            <person name="Lewis L.R."/>
            <person name="Margolis J."/>
            <person name="Morgan M."/>
            <person name="Nazareth L.V."/>
            <person name="Nguyen N."/>
            <person name="Okwuonu G."/>
            <person name="Parker D."/>
            <person name="Richards S."/>
            <person name="Ruiz S.J."/>
            <person name="Santibanez J."/>
            <person name="Savard J."/>
            <person name="Scherer S.E."/>
            <person name="Schneider B."/>
            <person name="Sodergren E."/>
            <person name="Tautz D."/>
            <person name="Vattahil S."/>
            <person name="Villasana D."/>
            <person name="White C.S."/>
            <person name="Wright R."/>
            <person name="Park Y."/>
            <person name="Beeman R.W."/>
            <person name="Lord J."/>
            <person name="Oppert B."/>
            <person name="Lorenzen M."/>
            <person name="Brown S."/>
            <person name="Wang L."/>
            <person name="Savard J."/>
            <person name="Tautz D."/>
            <person name="Richards S."/>
            <person name="Weinstock G."/>
            <person name="Gibbs R.A."/>
            <person name="Liu Y."/>
            <person name="Worley K."/>
            <person name="Weinstock G."/>
            <person name="Elsik C.G."/>
            <person name="Reese J.T."/>
            <person name="Elhaik E."/>
            <person name="Landan G."/>
            <person name="Graur D."/>
            <person name="Arensburger P."/>
            <person name="Atkinson P."/>
            <person name="Beeman R.W."/>
            <person name="Beidler J."/>
            <person name="Brown S.J."/>
            <person name="Demuth J.P."/>
            <person name="Drury D.W."/>
            <person name="Du Y.Z."/>
            <person name="Fujiwara H."/>
            <person name="Lorenzen M."/>
            <person name="Maselli V."/>
            <person name="Osanai M."/>
            <person name="Park Y."/>
            <person name="Robertson H.M."/>
            <person name="Tu Z."/>
            <person name="Wang J.J."/>
            <person name="Wang S."/>
            <person name="Richards S."/>
            <person name="Song H."/>
            <person name="Zhang L."/>
            <person name="Sodergren E."/>
            <person name="Werner D."/>
            <person name="Stanke M."/>
            <person name="Morgenstern B."/>
            <person name="Solovyev V."/>
            <person name="Kosarev P."/>
            <person name="Brown G."/>
            <person name="Chen H.C."/>
            <person name="Ermolaeva O."/>
            <person name="Hlavina W."/>
            <person name="Kapustin Y."/>
            <person name="Kiryutin B."/>
            <person name="Kitts P."/>
            <person name="Maglott D."/>
            <person name="Pruitt K."/>
            <person name="Sapojnikov V."/>
            <person name="Souvorov A."/>
            <person name="Mackey A.J."/>
            <person name="Waterhouse R.M."/>
            <person name="Wyder S."/>
            <person name="Zdobnov E.M."/>
            <person name="Zdobnov E.M."/>
            <person name="Wyder S."/>
            <person name="Kriventseva E.V."/>
            <person name="Kadowaki T."/>
            <person name="Bork P."/>
            <person name="Aranda M."/>
            <person name="Bao R."/>
            <person name="Beermann A."/>
            <person name="Berns N."/>
            <person name="Bolognesi R."/>
            <person name="Bonneton F."/>
            <person name="Bopp D."/>
            <person name="Brown S.J."/>
            <person name="Bucher G."/>
            <person name="Butts T."/>
            <person name="Chaumot A."/>
            <person name="Denell R.E."/>
            <person name="Ferrier D.E."/>
            <person name="Friedrich M."/>
            <person name="Gordon C.M."/>
            <person name="Jindra M."/>
            <person name="Klingler M."/>
            <person name="Lan Q."/>
            <person name="Lattorff H.M."/>
            <person name="Laudet V."/>
            <person name="von Levetsow C."/>
            <person name="Liu Z."/>
            <person name="Lutz R."/>
            <person name="Lynch J.A."/>
            <person name="da Fonseca R.N."/>
            <person name="Posnien N."/>
            <person name="Reuter R."/>
            <person name="Roth S."/>
            <person name="Savard J."/>
            <person name="Schinko J.B."/>
            <person name="Schmitt C."/>
            <person name="Schoppmeier M."/>
            <person name="Schroder R."/>
            <person name="Shippy T.D."/>
            <person name="Simonnet F."/>
            <person name="Marques-Souza H."/>
            <person name="Tautz D."/>
            <person name="Tomoyasu Y."/>
            <person name="Trauner J."/>
            <person name="Van der Zee M."/>
            <person name="Vervoort M."/>
            <person name="Wittkopp N."/>
            <person name="Wimmer E.A."/>
            <person name="Yang X."/>
            <person name="Jones A.K."/>
            <person name="Sattelle D.B."/>
            <person name="Ebert P.R."/>
            <person name="Nelson D."/>
            <person name="Scott J.G."/>
            <person name="Beeman R.W."/>
            <person name="Muthukrishnan S."/>
            <person name="Kramer K.J."/>
            <person name="Arakane Y."/>
            <person name="Beeman R.W."/>
            <person name="Zhu Q."/>
            <person name="Hogenkamp D."/>
            <person name="Dixit R."/>
            <person name="Oppert B."/>
            <person name="Jiang H."/>
            <person name="Zou Z."/>
            <person name="Marshall J."/>
            <person name="Elpidina E."/>
            <person name="Vinokurov K."/>
            <person name="Oppert C."/>
            <person name="Zou Z."/>
            <person name="Evans J."/>
            <person name="Lu Z."/>
            <person name="Zhao P."/>
            <person name="Sumathipala N."/>
            <person name="Altincicek B."/>
            <person name="Vilcinskas A."/>
            <person name="Williams M."/>
            <person name="Hultmark D."/>
            <person name="Hetru C."/>
            <person name="Jiang H."/>
            <person name="Grimmelikhuijzen C.J."/>
            <person name="Hauser F."/>
            <person name="Cazzamali G."/>
            <person name="Williamson M."/>
            <person name="Park Y."/>
            <person name="Li B."/>
            <person name="Tanaka Y."/>
            <person name="Predel R."/>
            <person name="Neupert S."/>
            <person name="Schachtner J."/>
            <person name="Verleyen P."/>
            <person name="Raible F."/>
            <person name="Bork P."/>
            <person name="Friedrich M."/>
            <person name="Walden K.K."/>
            <person name="Robertson H.M."/>
            <person name="Angeli S."/>
            <person name="Foret S."/>
            <person name="Bucher G."/>
            <person name="Schuetz S."/>
            <person name="Maleszka R."/>
            <person name="Wimmer E.A."/>
            <person name="Beeman R.W."/>
            <person name="Lorenzen M."/>
            <person name="Tomoyasu Y."/>
            <person name="Miller S.C."/>
            <person name="Grossmann D."/>
            <person name="Bucher G."/>
        </authorList>
    </citation>
    <scope>NUCLEOTIDE SEQUENCE [LARGE SCALE GENOMIC DNA]</scope>
    <source>
        <strain evidence="2 3">Georgia GA2</strain>
    </source>
</reference>
<organism evidence="2 3">
    <name type="scientific">Tribolium castaneum</name>
    <name type="common">Red flour beetle</name>
    <dbReference type="NCBI Taxonomy" id="7070"/>
    <lineage>
        <taxon>Eukaryota</taxon>
        <taxon>Metazoa</taxon>
        <taxon>Ecdysozoa</taxon>
        <taxon>Arthropoda</taxon>
        <taxon>Hexapoda</taxon>
        <taxon>Insecta</taxon>
        <taxon>Pterygota</taxon>
        <taxon>Neoptera</taxon>
        <taxon>Endopterygota</taxon>
        <taxon>Coleoptera</taxon>
        <taxon>Polyphaga</taxon>
        <taxon>Cucujiformia</taxon>
        <taxon>Tenebrionidae</taxon>
        <taxon>Tenebrionidae incertae sedis</taxon>
        <taxon>Tribolium</taxon>
    </lineage>
</organism>
<keyword evidence="3" id="KW-1185">Reference proteome</keyword>
<dbReference type="EMBL" id="KQ971352">
    <property type="protein sequence ID" value="KYB26763.1"/>
    <property type="molecule type" value="Genomic_DNA"/>
</dbReference>
<evidence type="ECO:0000256" key="1">
    <source>
        <dbReference type="SAM" id="MobiDB-lite"/>
    </source>
</evidence>
<dbReference type="InParanoid" id="A0A139WFM1"/>